<accession>A0A0C3KL76</accession>
<reference evidence="2" key="2">
    <citation type="submission" date="2015-01" db="EMBL/GenBank/DDBJ databases">
        <title>Evolutionary Origins and Diversification of the Mycorrhizal Mutualists.</title>
        <authorList>
            <consortium name="DOE Joint Genome Institute"/>
            <consortium name="Mycorrhizal Genomics Consortium"/>
            <person name="Kohler A."/>
            <person name="Kuo A."/>
            <person name="Nagy L.G."/>
            <person name="Floudas D."/>
            <person name="Copeland A."/>
            <person name="Barry K.W."/>
            <person name="Cichocki N."/>
            <person name="Veneault-Fourrey C."/>
            <person name="LaButti K."/>
            <person name="Lindquist E.A."/>
            <person name="Lipzen A."/>
            <person name="Lundell T."/>
            <person name="Morin E."/>
            <person name="Murat C."/>
            <person name="Riley R."/>
            <person name="Ohm R."/>
            <person name="Sun H."/>
            <person name="Tunlid A."/>
            <person name="Henrissat B."/>
            <person name="Grigoriev I.V."/>
            <person name="Hibbett D.S."/>
            <person name="Martin F."/>
        </authorList>
    </citation>
    <scope>NUCLEOTIDE SEQUENCE [LARGE SCALE GENOMIC DNA]</scope>
    <source>
        <strain evidence="2">Marx 270</strain>
    </source>
</reference>
<proteinExistence type="predicted"/>
<keyword evidence="2" id="KW-1185">Reference proteome</keyword>
<dbReference type="EMBL" id="KN831952">
    <property type="protein sequence ID" value="KIO10327.1"/>
    <property type="molecule type" value="Genomic_DNA"/>
</dbReference>
<feature type="non-terminal residue" evidence="1">
    <location>
        <position position="75"/>
    </location>
</feature>
<dbReference type="AlphaFoldDB" id="A0A0C3KL76"/>
<evidence type="ECO:0000313" key="1">
    <source>
        <dbReference type="EMBL" id="KIO10327.1"/>
    </source>
</evidence>
<dbReference type="HOGENOM" id="CLU_126337_2_1_1"/>
<gene>
    <name evidence="1" type="ORF">M404DRAFT_96986</name>
</gene>
<protein>
    <recommendedName>
        <fullName evidence="3">C2H2-type domain-containing protein</fullName>
    </recommendedName>
</protein>
<evidence type="ECO:0000313" key="2">
    <source>
        <dbReference type="Proteomes" id="UP000054217"/>
    </source>
</evidence>
<dbReference type="Proteomes" id="UP000054217">
    <property type="component" value="Unassembled WGS sequence"/>
</dbReference>
<organism evidence="1 2">
    <name type="scientific">Pisolithus tinctorius Marx 270</name>
    <dbReference type="NCBI Taxonomy" id="870435"/>
    <lineage>
        <taxon>Eukaryota</taxon>
        <taxon>Fungi</taxon>
        <taxon>Dikarya</taxon>
        <taxon>Basidiomycota</taxon>
        <taxon>Agaricomycotina</taxon>
        <taxon>Agaricomycetes</taxon>
        <taxon>Agaricomycetidae</taxon>
        <taxon>Boletales</taxon>
        <taxon>Sclerodermatineae</taxon>
        <taxon>Pisolithaceae</taxon>
        <taxon>Pisolithus</taxon>
    </lineage>
</organism>
<reference evidence="1 2" key="1">
    <citation type="submission" date="2014-04" db="EMBL/GenBank/DDBJ databases">
        <authorList>
            <consortium name="DOE Joint Genome Institute"/>
            <person name="Kuo A."/>
            <person name="Kohler A."/>
            <person name="Costa M.D."/>
            <person name="Nagy L.G."/>
            <person name="Floudas D."/>
            <person name="Copeland A."/>
            <person name="Barry K.W."/>
            <person name="Cichocki N."/>
            <person name="Veneault-Fourrey C."/>
            <person name="LaButti K."/>
            <person name="Lindquist E.A."/>
            <person name="Lipzen A."/>
            <person name="Lundell T."/>
            <person name="Morin E."/>
            <person name="Murat C."/>
            <person name="Sun H."/>
            <person name="Tunlid A."/>
            <person name="Henrissat B."/>
            <person name="Grigoriev I.V."/>
            <person name="Hibbett D.S."/>
            <person name="Martin F."/>
            <person name="Nordberg H.P."/>
            <person name="Cantor M.N."/>
            <person name="Hua S.X."/>
        </authorList>
    </citation>
    <scope>NUCLEOTIDE SEQUENCE [LARGE SCALE GENOMIC DNA]</scope>
    <source>
        <strain evidence="1 2">Marx 270</strain>
    </source>
</reference>
<evidence type="ECO:0008006" key="3">
    <source>
        <dbReference type="Google" id="ProtNLM"/>
    </source>
</evidence>
<feature type="non-terminal residue" evidence="1">
    <location>
        <position position="1"/>
    </location>
</feature>
<dbReference type="OrthoDB" id="2661746at2759"/>
<dbReference type="InParanoid" id="A0A0C3KL76"/>
<sequence length="75" mass="8498">CGMWIEGDQPSIADHLQHFHGFKGGETTTRCLWRDCPKPNMKGTSIARHVVTHVGFRIKCDTCKHEFARGDACNR</sequence>
<name>A0A0C3KL76_PISTI</name>